<evidence type="ECO:0000256" key="11">
    <source>
        <dbReference type="ARBA" id="ARBA00022989"/>
    </source>
</evidence>
<dbReference type="PANTHER" id="PTHR12731">
    <property type="entry name" value="TRANSLOCON-ASSOCIATED PROTEIN, DELTA SUBUNIT"/>
    <property type="match status" value="1"/>
</dbReference>
<evidence type="ECO:0000256" key="5">
    <source>
        <dbReference type="ARBA" id="ARBA00014387"/>
    </source>
</evidence>
<reference evidence="16" key="1">
    <citation type="submission" date="2014-12" db="EMBL/GenBank/DDBJ databases">
        <title>Insight into the proteome of Arion vulgaris.</title>
        <authorList>
            <person name="Aradska J."/>
            <person name="Bulat T."/>
            <person name="Smidak R."/>
            <person name="Sarate P."/>
            <person name="Gangsoo J."/>
            <person name="Sialana F."/>
            <person name="Bilban M."/>
            <person name="Lubec G."/>
        </authorList>
    </citation>
    <scope>NUCLEOTIDE SEQUENCE</scope>
    <source>
        <tissue evidence="16">Skin</tissue>
    </source>
</reference>
<keyword evidence="10" id="KW-0832">Ubl conjugation</keyword>
<keyword evidence="9" id="KW-0256">Endoplasmic reticulum</keyword>
<dbReference type="AlphaFoldDB" id="A0A0B6Y439"/>
<evidence type="ECO:0000256" key="8">
    <source>
        <dbReference type="ARBA" id="ARBA00022729"/>
    </source>
</evidence>
<keyword evidence="13" id="KW-1015">Disulfide bond</keyword>
<keyword evidence="7" id="KW-0812">Transmembrane</keyword>
<gene>
    <name evidence="16" type="primary">ORF11904</name>
</gene>
<sequence>TSSDMAATSQMLFIIGLFLLPVLAYGDTCLAPVVKSETYSTPEAIVSTDTVLIAEFTLTCKNNLKNINLYADIGGRTIPATKSIEQNKYQISISDEHKKLPPGSYEIRVFDEEGFAALRKAQRSGESTESLKPLFTITLNHPGIWSGPLVQSEFVAAMTAIIVWWLAYTARGKLLS</sequence>
<evidence type="ECO:0000256" key="14">
    <source>
        <dbReference type="ARBA" id="ARBA00031791"/>
    </source>
</evidence>
<evidence type="ECO:0000256" key="10">
    <source>
        <dbReference type="ARBA" id="ARBA00022843"/>
    </source>
</evidence>
<evidence type="ECO:0000256" key="7">
    <source>
        <dbReference type="ARBA" id="ARBA00022692"/>
    </source>
</evidence>
<evidence type="ECO:0000256" key="9">
    <source>
        <dbReference type="ARBA" id="ARBA00022824"/>
    </source>
</evidence>
<keyword evidence="11" id="KW-1133">Transmembrane helix</keyword>
<comment type="similarity">
    <text evidence="3">Belongs to the TRAP-delta family.</text>
</comment>
<keyword evidence="6" id="KW-1017">Isopeptide bond</keyword>
<feature type="signal peptide" evidence="15">
    <location>
        <begin position="1"/>
        <end position="26"/>
    </location>
</feature>
<name>A0A0B6Y439_9EUPU</name>
<dbReference type="InterPro" id="IPR008855">
    <property type="entry name" value="TRAP-delta"/>
</dbReference>
<keyword evidence="12" id="KW-0472">Membrane</keyword>
<evidence type="ECO:0000256" key="3">
    <source>
        <dbReference type="ARBA" id="ARBA00009294"/>
    </source>
</evidence>
<dbReference type="GO" id="GO:0005789">
    <property type="term" value="C:endoplasmic reticulum membrane"/>
    <property type="evidence" value="ECO:0007669"/>
    <property type="project" value="UniProtKB-SubCell"/>
</dbReference>
<evidence type="ECO:0000256" key="6">
    <source>
        <dbReference type="ARBA" id="ARBA00022499"/>
    </source>
</evidence>
<proteinExistence type="inferred from homology"/>
<evidence type="ECO:0000256" key="1">
    <source>
        <dbReference type="ARBA" id="ARBA00002838"/>
    </source>
</evidence>
<organism evidence="16">
    <name type="scientific">Arion vulgaris</name>
    <dbReference type="NCBI Taxonomy" id="1028688"/>
    <lineage>
        <taxon>Eukaryota</taxon>
        <taxon>Metazoa</taxon>
        <taxon>Spiralia</taxon>
        <taxon>Lophotrochozoa</taxon>
        <taxon>Mollusca</taxon>
        <taxon>Gastropoda</taxon>
        <taxon>Heterobranchia</taxon>
        <taxon>Euthyneura</taxon>
        <taxon>Panpulmonata</taxon>
        <taxon>Eupulmonata</taxon>
        <taxon>Stylommatophora</taxon>
        <taxon>Helicina</taxon>
        <taxon>Arionoidea</taxon>
        <taxon>Arionidae</taxon>
        <taxon>Arion</taxon>
    </lineage>
</organism>
<protein>
    <recommendedName>
        <fullName evidence="5">Translocon-associated protein subunit delta</fullName>
    </recommendedName>
    <alternativeName>
        <fullName evidence="14">Signal sequence receptor subunit delta</fullName>
    </alternativeName>
</protein>
<accession>A0A0B6Y439</accession>
<comment type="subcellular location">
    <subcellularLocation>
        <location evidence="2">Endoplasmic reticulum membrane</location>
        <topology evidence="2">Single-pass type I membrane protein</topology>
    </subcellularLocation>
</comment>
<feature type="non-terminal residue" evidence="16">
    <location>
        <position position="1"/>
    </location>
</feature>
<dbReference type="PANTHER" id="PTHR12731:SF1">
    <property type="entry name" value="TRANSLOCON-ASSOCIATED PROTEIN SUBUNIT DELTA"/>
    <property type="match status" value="1"/>
</dbReference>
<evidence type="ECO:0000313" key="16">
    <source>
        <dbReference type="EMBL" id="CEK50879.1"/>
    </source>
</evidence>
<comment type="subunit">
    <text evidence="4">Heterotetramer of TRAP-alpha, TRAP-beta, TRAP-delta and TRAP-gamma.</text>
</comment>
<dbReference type="Pfam" id="PF05404">
    <property type="entry name" value="TRAP-delta"/>
    <property type="match status" value="1"/>
</dbReference>
<keyword evidence="8 15" id="KW-0732">Signal</keyword>
<feature type="chain" id="PRO_5002126269" description="Translocon-associated protein subunit delta" evidence="15">
    <location>
        <begin position="27"/>
        <end position="176"/>
    </location>
</feature>
<evidence type="ECO:0000256" key="12">
    <source>
        <dbReference type="ARBA" id="ARBA00023136"/>
    </source>
</evidence>
<evidence type="ECO:0000256" key="15">
    <source>
        <dbReference type="SAM" id="SignalP"/>
    </source>
</evidence>
<evidence type="ECO:0000256" key="2">
    <source>
        <dbReference type="ARBA" id="ARBA00004115"/>
    </source>
</evidence>
<dbReference type="EMBL" id="HACG01004014">
    <property type="protein sequence ID" value="CEK50879.1"/>
    <property type="molecule type" value="Transcribed_RNA"/>
</dbReference>
<comment type="function">
    <text evidence="1">TRAP proteins are part of a complex whose function is to bind calcium to the ER membrane and thereby regulate the retention of ER resident proteins.</text>
</comment>
<evidence type="ECO:0000256" key="13">
    <source>
        <dbReference type="ARBA" id="ARBA00023157"/>
    </source>
</evidence>
<evidence type="ECO:0000256" key="4">
    <source>
        <dbReference type="ARBA" id="ARBA00011819"/>
    </source>
</evidence>